<comment type="subunit">
    <text evidence="9">Forms a complex with SecF. Part of the essential Sec protein translocation apparatus which comprises SecA, SecYEG and auxiliary proteins SecDF-YajC and YidC.</text>
</comment>
<dbReference type="Gene3D" id="3.30.70.3400">
    <property type="match status" value="2"/>
</dbReference>
<comment type="caution">
    <text evidence="14">The sequence shown here is derived from an EMBL/GenBank/DDBJ whole genome shotgun (WGS) entry which is preliminary data.</text>
</comment>
<dbReference type="GO" id="GO:0005886">
    <property type="term" value="C:plasma membrane"/>
    <property type="evidence" value="ECO:0007669"/>
    <property type="project" value="UniProtKB-SubCell"/>
</dbReference>
<comment type="caution">
    <text evidence="9">Lacks conserved residue(s) required for the propagation of feature annotation.</text>
</comment>
<gene>
    <name evidence="9" type="primary">secD</name>
    <name evidence="14" type="ORF">C8D91_0956</name>
</gene>
<dbReference type="Gene3D" id="1.20.1640.10">
    <property type="entry name" value="Multidrug efflux transporter AcrB transmembrane domain"/>
    <property type="match status" value="1"/>
</dbReference>
<proteinExistence type="inferred from homology"/>
<evidence type="ECO:0000259" key="12">
    <source>
        <dbReference type="Pfam" id="PF21760"/>
    </source>
</evidence>
<organism evidence="14 15">
    <name type="scientific">Marinicella litoralis</name>
    <dbReference type="NCBI Taxonomy" id="644220"/>
    <lineage>
        <taxon>Bacteria</taxon>
        <taxon>Pseudomonadati</taxon>
        <taxon>Pseudomonadota</taxon>
        <taxon>Gammaproteobacteria</taxon>
        <taxon>Lysobacterales</taxon>
        <taxon>Marinicellaceae</taxon>
        <taxon>Marinicella</taxon>
    </lineage>
</organism>
<feature type="transmembrane region" description="Helical" evidence="9">
    <location>
        <begin position="506"/>
        <end position="528"/>
    </location>
</feature>
<keyword evidence="4 9" id="KW-0812">Transmembrane</keyword>
<dbReference type="InterPro" id="IPR048631">
    <property type="entry name" value="SecD_1st"/>
</dbReference>
<evidence type="ECO:0000256" key="9">
    <source>
        <dbReference type="HAMAP-Rule" id="MF_01463"/>
    </source>
</evidence>
<dbReference type="Proteomes" id="UP000295724">
    <property type="component" value="Unassembled WGS sequence"/>
</dbReference>
<comment type="similarity">
    <text evidence="9">Belongs to the SecD/SecF family. SecD subfamily.</text>
</comment>
<dbReference type="NCBIfam" id="TIGR01129">
    <property type="entry name" value="secD"/>
    <property type="match status" value="1"/>
</dbReference>
<dbReference type="EMBL" id="SNZB01000002">
    <property type="protein sequence ID" value="TDR22465.1"/>
    <property type="molecule type" value="Genomic_DNA"/>
</dbReference>
<feature type="domain" description="SecD export protein N-terminal TM" evidence="11">
    <location>
        <begin position="1"/>
        <end position="96"/>
    </location>
</feature>
<reference evidence="14 15" key="1">
    <citation type="submission" date="2019-03" db="EMBL/GenBank/DDBJ databases">
        <title>Genomic Encyclopedia of Type Strains, Phase IV (KMG-IV): sequencing the most valuable type-strain genomes for metagenomic binning, comparative biology and taxonomic classification.</title>
        <authorList>
            <person name="Goeker M."/>
        </authorList>
    </citation>
    <scope>NUCLEOTIDE SEQUENCE [LARGE SCALE GENOMIC DNA]</scope>
    <source>
        <strain evidence="14 15">DSM 25488</strain>
    </source>
</reference>
<comment type="function">
    <text evidence="9">Part of the Sec protein translocase complex. Interacts with the SecYEG preprotein conducting channel. SecDF uses the proton motive force (PMF) to complete protein translocation after the ATP-dependent function of SecA.</text>
</comment>
<feature type="domain" description="SecDF P1 head subdomain" evidence="13">
    <location>
        <begin position="305"/>
        <end position="432"/>
    </location>
</feature>
<dbReference type="InterPro" id="IPR054384">
    <property type="entry name" value="SecDF_P1_head"/>
</dbReference>
<comment type="subcellular location">
    <subcellularLocation>
        <location evidence="1 9">Cell membrane</location>
        <topology evidence="1 9">Multi-pass membrane protein</topology>
    </subcellularLocation>
</comment>
<evidence type="ECO:0000256" key="5">
    <source>
        <dbReference type="ARBA" id="ARBA00022927"/>
    </source>
</evidence>
<name>A0A4R6XRE5_9GAMM</name>
<keyword evidence="2 9" id="KW-0813">Transport</keyword>
<dbReference type="InterPro" id="IPR005791">
    <property type="entry name" value="SecD"/>
</dbReference>
<keyword evidence="6 9" id="KW-1133">Transmembrane helix</keyword>
<feature type="transmembrane region" description="Helical" evidence="9">
    <location>
        <begin position="454"/>
        <end position="473"/>
    </location>
</feature>
<keyword evidence="8 9" id="KW-0472">Membrane</keyword>
<keyword evidence="5 9" id="KW-0653">Protein transport</keyword>
<dbReference type="PANTHER" id="PTHR30081:SF1">
    <property type="entry name" value="PROTEIN TRANSLOCASE SUBUNIT SECD"/>
    <property type="match status" value="1"/>
</dbReference>
<evidence type="ECO:0000256" key="6">
    <source>
        <dbReference type="ARBA" id="ARBA00022989"/>
    </source>
</evidence>
<dbReference type="HAMAP" id="MF_01463_B">
    <property type="entry name" value="SecD_B"/>
    <property type="match status" value="1"/>
</dbReference>
<dbReference type="Pfam" id="PF21760">
    <property type="entry name" value="SecD_1st"/>
    <property type="match status" value="1"/>
</dbReference>
<evidence type="ECO:0000259" key="10">
    <source>
        <dbReference type="Pfam" id="PF02355"/>
    </source>
</evidence>
<dbReference type="AlphaFoldDB" id="A0A4R6XRE5"/>
<dbReference type="GO" id="GO:0006605">
    <property type="term" value="P:protein targeting"/>
    <property type="evidence" value="ECO:0007669"/>
    <property type="project" value="UniProtKB-UniRule"/>
</dbReference>
<evidence type="ECO:0000259" key="11">
    <source>
        <dbReference type="Pfam" id="PF13721"/>
    </source>
</evidence>
<dbReference type="InterPro" id="IPR022813">
    <property type="entry name" value="SecD/SecF_arch_bac"/>
</dbReference>
<feature type="domain" description="Protein translocase subunit SecDF P1" evidence="12">
    <location>
        <begin position="227"/>
        <end position="285"/>
    </location>
</feature>
<dbReference type="GO" id="GO:0043952">
    <property type="term" value="P:protein transport by the Sec complex"/>
    <property type="evidence" value="ECO:0007669"/>
    <property type="project" value="UniProtKB-UniRule"/>
</dbReference>
<dbReference type="NCBIfam" id="TIGR00916">
    <property type="entry name" value="2A0604s01"/>
    <property type="match status" value="1"/>
</dbReference>
<accession>A0A4R6XRE5</accession>
<dbReference type="Pfam" id="PF02355">
    <property type="entry name" value="SecD_SecF_C"/>
    <property type="match status" value="1"/>
</dbReference>
<dbReference type="Pfam" id="PF22599">
    <property type="entry name" value="SecDF_P1_head"/>
    <property type="match status" value="1"/>
</dbReference>
<feature type="transmembrane region" description="Helical" evidence="9">
    <location>
        <begin position="478"/>
        <end position="500"/>
    </location>
</feature>
<feature type="transmembrane region" description="Helical" evidence="9">
    <location>
        <begin position="577"/>
        <end position="601"/>
    </location>
</feature>
<dbReference type="FunFam" id="1.20.1640.10:FF:000004">
    <property type="entry name" value="Protein translocase subunit SecD"/>
    <property type="match status" value="1"/>
</dbReference>
<dbReference type="InterPro" id="IPR027398">
    <property type="entry name" value="SecD-TM"/>
</dbReference>
<dbReference type="InterPro" id="IPR022646">
    <property type="entry name" value="SecD/SecF_CS"/>
</dbReference>
<dbReference type="InterPro" id="IPR055344">
    <property type="entry name" value="SecD_SecF_C_bact"/>
</dbReference>
<dbReference type="RefSeq" id="WP_099019105.1">
    <property type="nucleotide sequence ID" value="NZ_NIHB01000002.1"/>
</dbReference>
<evidence type="ECO:0000313" key="15">
    <source>
        <dbReference type="Proteomes" id="UP000295724"/>
    </source>
</evidence>
<feature type="transmembrane region" description="Helical" evidence="9">
    <location>
        <begin position="549"/>
        <end position="571"/>
    </location>
</feature>
<keyword evidence="3 9" id="KW-1003">Cell membrane</keyword>
<dbReference type="GO" id="GO:0065002">
    <property type="term" value="P:intracellular protein transmembrane transport"/>
    <property type="evidence" value="ECO:0007669"/>
    <property type="project" value="UniProtKB-UniRule"/>
</dbReference>
<evidence type="ECO:0000256" key="2">
    <source>
        <dbReference type="ARBA" id="ARBA00022448"/>
    </source>
</evidence>
<evidence type="ECO:0000313" key="14">
    <source>
        <dbReference type="EMBL" id="TDR22465.1"/>
    </source>
</evidence>
<evidence type="ECO:0000256" key="7">
    <source>
        <dbReference type="ARBA" id="ARBA00023010"/>
    </source>
</evidence>
<evidence type="ECO:0000256" key="3">
    <source>
        <dbReference type="ARBA" id="ARBA00022475"/>
    </source>
</evidence>
<dbReference type="Pfam" id="PF07549">
    <property type="entry name" value="Sec_GG"/>
    <property type="match status" value="1"/>
</dbReference>
<evidence type="ECO:0000259" key="13">
    <source>
        <dbReference type="Pfam" id="PF22599"/>
    </source>
</evidence>
<protein>
    <recommendedName>
        <fullName evidence="9">Protein translocase subunit SecD</fullName>
    </recommendedName>
</protein>
<sequence>MNRYPMWKYIMILVIISMGALYALPNLYGQSQVVQVKAVKDAAIEPKTLDKISDVLNDKQIAFDQISIDGDTAIVKFADLDAQRKGQDALKEGLTGFNTAMNLRPNVPEWLENLGGRAMNLGLDLRGGVHFLLEVDMKEAADNKKKQIRSDITSTLIKQKIPKKRISWSGNDITISFRNEVDMEKAAELIEKDFTELTLRQNVTADSYELKGLLTEQSINAIKENALNQNLTTLRDRVNEIGVAEPIIQRQGLERIVVQLPGLQDTTQAKIMLDATATLEYRPTDRENNAELAARTGKTPIGSSLYYDRSGRPVLLKDRVIATGNQLIDAQATFDQQSGSPAVSVKLNSIGANRMLEFTKSNVGNFMGVILKERIPIGKNDEGVMQYRNKEEVISDARINGIFSNQFQTTGLDSQKEANELALLLRAGALAAPVQIVEERTIGPSLGQDNIDKGVMSVQIGLALVVVFMIVYYRMFGLIANVALTINVVLMMACLSMFGATLTLPGIAGIVLTVGMAVDANVLIFERIKEEMRGGNTIQGSIKSGYEKAFSTIADANVTTLIAAVVLFAFGTGPIKGFAVTLCIGIMTSMFTAIVLSRAIVNLVYGRKKKLQSIAI</sequence>
<dbReference type="Gene3D" id="3.30.1360.200">
    <property type="match status" value="1"/>
</dbReference>
<dbReference type="GO" id="GO:0015450">
    <property type="term" value="F:protein-transporting ATPase activity"/>
    <property type="evidence" value="ECO:0007669"/>
    <property type="project" value="InterPro"/>
</dbReference>
<evidence type="ECO:0000256" key="4">
    <source>
        <dbReference type="ARBA" id="ARBA00022692"/>
    </source>
</evidence>
<keyword evidence="15" id="KW-1185">Reference proteome</keyword>
<keyword evidence="7 9" id="KW-0811">Translocation</keyword>
<dbReference type="PANTHER" id="PTHR30081">
    <property type="entry name" value="PROTEIN-EXPORT MEMBRANE PROTEIN SEC"/>
    <property type="match status" value="1"/>
</dbReference>
<dbReference type="Pfam" id="PF13721">
    <property type="entry name" value="SecD-TM1"/>
    <property type="match status" value="1"/>
</dbReference>
<evidence type="ECO:0000256" key="1">
    <source>
        <dbReference type="ARBA" id="ARBA00004651"/>
    </source>
</evidence>
<dbReference type="InterPro" id="IPR048634">
    <property type="entry name" value="SecD_SecF_C"/>
</dbReference>
<dbReference type="OrthoDB" id="9805019at2"/>
<feature type="domain" description="Protein export membrane protein SecD/SecF C-terminal" evidence="10">
    <location>
        <begin position="434"/>
        <end position="603"/>
    </location>
</feature>
<dbReference type="SUPFAM" id="SSF82866">
    <property type="entry name" value="Multidrug efflux transporter AcrB transmembrane domain"/>
    <property type="match status" value="1"/>
</dbReference>
<evidence type="ECO:0000256" key="8">
    <source>
        <dbReference type="ARBA" id="ARBA00023136"/>
    </source>
</evidence>